<dbReference type="EMBL" id="HADZ01010605">
    <property type="protein sequence ID" value="SBP74546.1"/>
    <property type="molecule type" value="Transcribed_RNA"/>
</dbReference>
<feature type="non-terminal residue" evidence="1">
    <location>
        <position position="88"/>
    </location>
</feature>
<organism evidence="1">
    <name type="scientific">Nothobranchius kadleci</name>
    <name type="common">African annual killifish</name>
    <dbReference type="NCBI Taxonomy" id="1051664"/>
    <lineage>
        <taxon>Eukaryota</taxon>
        <taxon>Metazoa</taxon>
        <taxon>Chordata</taxon>
        <taxon>Craniata</taxon>
        <taxon>Vertebrata</taxon>
        <taxon>Euteleostomi</taxon>
        <taxon>Actinopterygii</taxon>
        <taxon>Neopterygii</taxon>
        <taxon>Teleostei</taxon>
        <taxon>Neoteleostei</taxon>
        <taxon>Acanthomorphata</taxon>
        <taxon>Ovalentaria</taxon>
        <taxon>Atherinomorphae</taxon>
        <taxon>Cyprinodontiformes</taxon>
        <taxon>Nothobranchiidae</taxon>
        <taxon>Nothobranchius</taxon>
    </lineage>
</organism>
<reference evidence="1" key="2">
    <citation type="submission" date="2016-06" db="EMBL/GenBank/DDBJ databases">
        <title>The genome of a short-lived fish provides insights into sex chromosome evolution and the genetic control of aging.</title>
        <authorList>
            <person name="Reichwald K."/>
            <person name="Felder M."/>
            <person name="Petzold A."/>
            <person name="Koch P."/>
            <person name="Groth M."/>
            <person name="Platzer M."/>
        </authorList>
    </citation>
    <scope>NUCLEOTIDE SEQUENCE</scope>
    <source>
        <tissue evidence="1">Brain</tissue>
    </source>
</reference>
<reference evidence="1" key="1">
    <citation type="submission" date="2016-05" db="EMBL/GenBank/DDBJ databases">
        <authorList>
            <person name="Lavstsen T."/>
            <person name="Jespersen J.S."/>
        </authorList>
    </citation>
    <scope>NUCLEOTIDE SEQUENCE</scope>
    <source>
        <tissue evidence="1">Brain</tissue>
    </source>
</reference>
<accession>A0A1A8C6V3</accession>
<protein>
    <submittedName>
        <fullName evidence="1">Uncharacterized protein</fullName>
    </submittedName>
</protein>
<proteinExistence type="predicted"/>
<feature type="non-terminal residue" evidence="1">
    <location>
        <position position="1"/>
    </location>
</feature>
<sequence length="88" mass="9786">SRLPSTRLLSFRLSAIAQDAPNNYLHVCLPEQLAGPEPNAYSYLNASSDVYLIPGKHRRKRGKRAGVQVVQNASARHLTNSSKYTHNI</sequence>
<evidence type="ECO:0000313" key="1">
    <source>
        <dbReference type="EMBL" id="SBP74546.1"/>
    </source>
</evidence>
<gene>
    <name evidence="1" type="primary">BX005380.2</name>
</gene>
<name>A0A1A8C6V3_NOTKA</name>
<dbReference type="AlphaFoldDB" id="A0A1A8C6V3"/>